<dbReference type="EMBL" id="FUYB01000005">
    <property type="protein sequence ID" value="SKA74867.1"/>
    <property type="molecule type" value="Genomic_DNA"/>
</dbReference>
<feature type="transmembrane region" description="Helical" evidence="1">
    <location>
        <begin position="55"/>
        <end position="74"/>
    </location>
</feature>
<sequence length="402" mass="44638">MKQLCARRMQGRDVHEQHRAATPLELFYDLVFVIAVGACASSLHHALAEHHYSDIWVYLAVFMPMWWAWMNYTWFSSAFDCDDTAFRLLSMVQMFGALLMAAGMKGFFNGDALLGLLGFIVMRIAMASLWFRAAKEDPPYATTARRYAYGILFMQTIWVLWYWFTKDLDIVVRLVSMLFFMGGELLVPILAERIKHTPWHPHHIAERYGLLTIIVLGEGIIGVGNAIMNARELDVVQALLIGFAGTVLVFALWWLYFKVPFAQALHDHNLRRGILFGYGHYLIFASLAAVGTGLELVADNFTAASGGHGGDPVLAIMTLAVAVAVYMLTLSSIRAAVVKAGKYKFTAIIASVLLPTLASITALTHLLPLWVSLLVMAAAPVVVIRLYDHEEAVQANEAANLA</sequence>
<evidence type="ECO:0000313" key="3">
    <source>
        <dbReference type="Proteomes" id="UP000190460"/>
    </source>
</evidence>
<dbReference type="RefSeq" id="WP_078921909.1">
    <property type="nucleotide sequence ID" value="NZ_FUYB01000005.1"/>
</dbReference>
<dbReference type="OrthoDB" id="7698234at2"/>
<dbReference type="Proteomes" id="UP000190460">
    <property type="component" value="Unassembled WGS sequence"/>
</dbReference>
<feature type="transmembrane region" description="Helical" evidence="1">
    <location>
        <begin position="208"/>
        <end position="229"/>
    </location>
</feature>
<feature type="transmembrane region" description="Helical" evidence="1">
    <location>
        <begin position="86"/>
        <end position="108"/>
    </location>
</feature>
<feature type="transmembrane region" description="Helical" evidence="1">
    <location>
        <begin position="278"/>
        <end position="298"/>
    </location>
</feature>
<evidence type="ECO:0000256" key="1">
    <source>
        <dbReference type="SAM" id="Phobius"/>
    </source>
</evidence>
<feature type="transmembrane region" description="Helical" evidence="1">
    <location>
        <begin position="313"/>
        <end position="333"/>
    </location>
</feature>
<dbReference type="PANTHER" id="PTHR36840">
    <property type="entry name" value="BLL5714 PROTEIN"/>
    <property type="match status" value="1"/>
</dbReference>
<keyword evidence="3" id="KW-1185">Reference proteome</keyword>
<keyword evidence="1" id="KW-0812">Transmembrane</keyword>
<dbReference type="Pfam" id="PF06772">
    <property type="entry name" value="LtrA"/>
    <property type="match status" value="1"/>
</dbReference>
<feature type="transmembrane region" description="Helical" evidence="1">
    <location>
        <begin position="235"/>
        <end position="257"/>
    </location>
</feature>
<evidence type="ECO:0000313" key="2">
    <source>
        <dbReference type="EMBL" id="SKA74867.1"/>
    </source>
</evidence>
<dbReference type="AlphaFoldDB" id="A0A1T4WCF3"/>
<feature type="transmembrane region" description="Helical" evidence="1">
    <location>
        <begin position="146"/>
        <end position="164"/>
    </location>
</feature>
<feature type="transmembrane region" description="Helical" evidence="1">
    <location>
        <begin position="114"/>
        <end position="134"/>
    </location>
</feature>
<feature type="transmembrane region" description="Helical" evidence="1">
    <location>
        <begin position="345"/>
        <end position="363"/>
    </location>
</feature>
<keyword evidence="1" id="KW-0472">Membrane</keyword>
<proteinExistence type="predicted"/>
<name>A0A1T4WCF3_9GAMM</name>
<feature type="transmembrane region" description="Helical" evidence="1">
    <location>
        <begin position="26"/>
        <end position="43"/>
    </location>
</feature>
<protein>
    <submittedName>
        <fullName evidence="2">Low temperature requirement protein LtrA</fullName>
    </submittedName>
</protein>
<dbReference type="InterPro" id="IPR010640">
    <property type="entry name" value="Low_temperature_requirement_A"/>
</dbReference>
<feature type="transmembrane region" description="Helical" evidence="1">
    <location>
        <begin position="170"/>
        <end position="187"/>
    </location>
</feature>
<gene>
    <name evidence="2" type="ORF">SAMN02745130_01432</name>
</gene>
<accession>A0A1T4WCF3</accession>
<keyword evidence="1" id="KW-1133">Transmembrane helix</keyword>
<dbReference type="PANTHER" id="PTHR36840:SF1">
    <property type="entry name" value="BLL5714 PROTEIN"/>
    <property type="match status" value="1"/>
</dbReference>
<organism evidence="2 3">
    <name type="scientific">Thiothrix eikelboomii</name>
    <dbReference type="NCBI Taxonomy" id="92487"/>
    <lineage>
        <taxon>Bacteria</taxon>
        <taxon>Pseudomonadati</taxon>
        <taxon>Pseudomonadota</taxon>
        <taxon>Gammaproteobacteria</taxon>
        <taxon>Thiotrichales</taxon>
        <taxon>Thiotrichaceae</taxon>
        <taxon>Thiothrix</taxon>
    </lineage>
</organism>
<dbReference type="STRING" id="92487.SAMN02745130_01432"/>
<reference evidence="2 3" key="1">
    <citation type="submission" date="2017-02" db="EMBL/GenBank/DDBJ databases">
        <authorList>
            <person name="Peterson S.W."/>
        </authorList>
    </citation>
    <scope>NUCLEOTIDE SEQUENCE [LARGE SCALE GENOMIC DNA]</scope>
    <source>
        <strain evidence="2 3">ATCC 49788</strain>
    </source>
</reference>